<reference evidence="3 4" key="1">
    <citation type="submission" date="2019-12" db="EMBL/GenBank/DDBJ databases">
        <title>Novel species isolated from a subtropical stream in China.</title>
        <authorList>
            <person name="Lu H."/>
        </authorList>
    </citation>
    <scope>NUCLEOTIDE SEQUENCE [LARGE SCALE GENOMIC DNA]</scope>
    <source>
        <strain evidence="3 4">DS3</strain>
    </source>
</reference>
<feature type="transmembrane region" description="Helical" evidence="1">
    <location>
        <begin position="12"/>
        <end position="31"/>
    </location>
</feature>
<dbReference type="PANTHER" id="PTHR43081">
    <property type="entry name" value="ADENYLATE CYCLASE, TERMINAL-DIFFERENTIATION SPECIFIC-RELATED"/>
    <property type="match status" value="1"/>
</dbReference>
<proteinExistence type="predicted"/>
<dbReference type="CDD" id="cd07302">
    <property type="entry name" value="CHD"/>
    <property type="match status" value="1"/>
</dbReference>
<keyword evidence="1" id="KW-0472">Membrane</keyword>
<dbReference type="InterPro" id="IPR001054">
    <property type="entry name" value="A/G_cyclase"/>
</dbReference>
<dbReference type="InterPro" id="IPR050697">
    <property type="entry name" value="Adenylyl/Guanylyl_Cyclase_3/4"/>
</dbReference>
<feature type="domain" description="Guanylate cyclase" evidence="2">
    <location>
        <begin position="429"/>
        <end position="561"/>
    </location>
</feature>
<evidence type="ECO:0000256" key="1">
    <source>
        <dbReference type="SAM" id="Phobius"/>
    </source>
</evidence>
<feature type="transmembrane region" description="Helical" evidence="1">
    <location>
        <begin position="316"/>
        <end position="332"/>
    </location>
</feature>
<evidence type="ECO:0000313" key="4">
    <source>
        <dbReference type="Proteomes" id="UP000448575"/>
    </source>
</evidence>
<keyword evidence="4" id="KW-1185">Reference proteome</keyword>
<evidence type="ECO:0000313" key="3">
    <source>
        <dbReference type="EMBL" id="MYN02375.1"/>
    </source>
</evidence>
<gene>
    <name evidence="3" type="ORF">GTP41_09710</name>
</gene>
<name>A0A6N9HHT1_9BURK</name>
<dbReference type="Proteomes" id="UP000448575">
    <property type="component" value="Unassembled WGS sequence"/>
</dbReference>
<dbReference type="Pfam" id="PF00211">
    <property type="entry name" value="Guanylate_cyc"/>
    <property type="match status" value="1"/>
</dbReference>
<organism evidence="3 4">
    <name type="scientific">Pseudoduganella guangdongensis</name>
    <dbReference type="NCBI Taxonomy" id="2692179"/>
    <lineage>
        <taxon>Bacteria</taxon>
        <taxon>Pseudomonadati</taxon>
        <taxon>Pseudomonadota</taxon>
        <taxon>Betaproteobacteria</taxon>
        <taxon>Burkholderiales</taxon>
        <taxon>Oxalobacteraceae</taxon>
        <taxon>Telluria group</taxon>
        <taxon>Pseudoduganella</taxon>
    </lineage>
</organism>
<dbReference type="SMART" id="SM00044">
    <property type="entry name" value="CYCc"/>
    <property type="match status" value="1"/>
</dbReference>
<dbReference type="RefSeq" id="WP_161025380.1">
    <property type="nucleotide sequence ID" value="NZ_WWCJ01000006.1"/>
</dbReference>
<dbReference type="SMART" id="SM01080">
    <property type="entry name" value="CHASE2"/>
    <property type="match status" value="1"/>
</dbReference>
<sequence>MTTLAPESTRPSIALLLKFLISAAALALCALPQWLPQQHWWLHVGDEWLRDRFIELRATPQHESRILVVDIDETSLHQQPWPWPRERLAELVETLLTLGARGVALDILQGEPADPAGDARMAMLAQHGPVVLAQMFDYQPRPAPLRQGQLGGGQAGVVAGALPATGFIANHDGLARARYFGNIGVLPDPDGVLRRVPMATEYQGRTYPTLSRALLDCCSGKPAAPLAEGQVRVPYRRAWEAYDVAKAGDVLAGRLSAADVQGRLVLIGSSSLSIGDRVATPLAASTAGLLVHAAMLDAQLDAQAGLAPKAWPGRPLAVAFTLVVVVLAAFTLPRLSALWNAALLGGSSVAWVGMAYVIAPHDQWFAPAAPLLANLLLLALAVPLHWQLAQKRSRQLLGTLRQYVAKDVVDELLRSEMKDPLAPRQLQVTTLIADMQGYTTQVEALSLEEAANLTRDFLDCLTRPVLRHQGTLDKFTGDGLVAFWGAPLPNADHADLALDAARDMLREVAEFSRQRAARGLPPLRVRIGIESGPAMAGDYGSSERSIYTAVGDSVNTAARLEQAARDYPYDLIVGEGAVARARRHRFLPLGERQLRGKEKPLQVYTLDDRLEQA</sequence>
<dbReference type="PROSITE" id="PS50125">
    <property type="entry name" value="GUANYLATE_CYCLASE_2"/>
    <property type="match status" value="1"/>
</dbReference>
<dbReference type="GO" id="GO:0009190">
    <property type="term" value="P:cyclic nucleotide biosynthetic process"/>
    <property type="evidence" value="ECO:0007669"/>
    <property type="project" value="InterPro"/>
</dbReference>
<dbReference type="EMBL" id="WWCJ01000006">
    <property type="protein sequence ID" value="MYN02375.1"/>
    <property type="molecule type" value="Genomic_DNA"/>
</dbReference>
<dbReference type="GO" id="GO:0004016">
    <property type="term" value="F:adenylate cyclase activity"/>
    <property type="evidence" value="ECO:0007669"/>
    <property type="project" value="UniProtKB-ARBA"/>
</dbReference>
<evidence type="ECO:0000259" key="2">
    <source>
        <dbReference type="PROSITE" id="PS50125"/>
    </source>
</evidence>
<feature type="transmembrane region" description="Helical" evidence="1">
    <location>
        <begin position="364"/>
        <end position="386"/>
    </location>
</feature>
<dbReference type="PANTHER" id="PTHR43081:SF1">
    <property type="entry name" value="ADENYLATE CYCLASE, TERMINAL-DIFFERENTIATION SPECIFIC"/>
    <property type="match status" value="1"/>
</dbReference>
<keyword evidence="1" id="KW-0812">Transmembrane</keyword>
<feature type="transmembrane region" description="Helical" evidence="1">
    <location>
        <begin position="339"/>
        <end position="358"/>
    </location>
</feature>
<protein>
    <submittedName>
        <fullName evidence="3">CHASE2 domain-containing protein</fullName>
    </submittedName>
</protein>
<comment type="caution">
    <text evidence="3">The sequence shown here is derived from an EMBL/GenBank/DDBJ whole genome shotgun (WGS) entry which is preliminary data.</text>
</comment>
<dbReference type="InterPro" id="IPR029787">
    <property type="entry name" value="Nucleotide_cyclase"/>
</dbReference>
<accession>A0A6N9HHT1</accession>
<dbReference type="Gene3D" id="3.30.70.1230">
    <property type="entry name" value="Nucleotide cyclase"/>
    <property type="match status" value="1"/>
</dbReference>
<dbReference type="GO" id="GO:0035556">
    <property type="term" value="P:intracellular signal transduction"/>
    <property type="evidence" value="ECO:0007669"/>
    <property type="project" value="InterPro"/>
</dbReference>
<dbReference type="AlphaFoldDB" id="A0A6N9HHT1"/>
<dbReference type="SUPFAM" id="SSF55073">
    <property type="entry name" value="Nucleotide cyclase"/>
    <property type="match status" value="1"/>
</dbReference>
<keyword evidence="1" id="KW-1133">Transmembrane helix</keyword>
<dbReference type="InterPro" id="IPR007890">
    <property type="entry name" value="CHASE2"/>
</dbReference>
<dbReference type="Pfam" id="PF05226">
    <property type="entry name" value="CHASE2"/>
    <property type="match status" value="1"/>
</dbReference>